<dbReference type="Pfam" id="PF11716">
    <property type="entry name" value="MDMPI_N"/>
    <property type="match status" value="1"/>
</dbReference>
<dbReference type="KEGG" id="mpof:MPOR_35250"/>
<dbReference type="InterPro" id="IPR017520">
    <property type="entry name" value="CHP03086"/>
</dbReference>
<dbReference type="Gene3D" id="1.20.120.450">
    <property type="entry name" value="dinb family like domain"/>
    <property type="match status" value="1"/>
</dbReference>
<feature type="compositionally biased region" description="Polar residues" evidence="1">
    <location>
        <begin position="1"/>
        <end position="18"/>
    </location>
</feature>
<dbReference type="GO" id="GO:0046872">
    <property type="term" value="F:metal ion binding"/>
    <property type="evidence" value="ECO:0007669"/>
    <property type="project" value="InterPro"/>
</dbReference>
<protein>
    <submittedName>
        <fullName evidence="3">TIGR03086 family protein</fullName>
    </submittedName>
</protein>
<evidence type="ECO:0000313" key="4">
    <source>
        <dbReference type="Proteomes" id="UP000466785"/>
    </source>
</evidence>
<accession>A0A6N4VDG7</accession>
<organism evidence="3 4">
    <name type="scientific">Mycolicibacterium poriferae</name>
    <dbReference type="NCBI Taxonomy" id="39694"/>
    <lineage>
        <taxon>Bacteria</taxon>
        <taxon>Bacillati</taxon>
        <taxon>Actinomycetota</taxon>
        <taxon>Actinomycetes</taxon>
        <taxon>Mycobacteriales</taxon>
        <taxon>Mycobacteriaceae</taxon>
        <taxon>Mycolicibacterium</taxon>
    </lineage>
</organism>
<dbReference type="Proteomes" id="UP000466785">
    <property type="component" value="Chromosome"/>
</dbReference>
<evidence type="ECO:0000313" key="3">
    <source>
        <dbReference type="EMBL" id="BBX52499.1"/>
    </source>
</evidence>
<dbReference type="NCBIfam" id="TIGR03083">
    <property type="entry name" value="maleylpyruvate isomerase family mycothiol-dependent enzyme"/>
    <property type="match status" value="1"/>
</dbReference>
<feature type="domain" description="Mycothiol-dependent maleylpyruvate isomerase metal-binding" evidence="2">
    <location>
        <begin position="39"/>
        <end position="148"/>
    </location>
</feature>
<feature type="region of interest" description="Disordered" evidence="1">
    <location>
        <begin position="1"/>
        <end position="23"/>
    </location>
</feature>
<keyword evidence="4" id="KW-1185">Reference proteome</keyword>
<dbReference type="InterPro" id="IPR034660">
    <property type="entry name" value="DinB/YfiT-like"/>
</dbReference>
<dbReference type="SUPFAM" id="SSF109854">
    <property type="entry name" value="DinB/YfiT-like putative metalloenzymes"/>
    <property type="match status" value="1"/>
</dbReference>
<dbReference type="EMBL" id="AP022570">
    <property type="protein sequence ID" value="BBX52499.1"/>
    <property type="molecule type" value="Genomic_DNA"/>
</dbReference>
<dbReference type="InterPro" id="IPR017517">
    <property type="entry name" value="Maleyloyr_isom"/>
</dbReference>
<dbReference type="AlphaFoldDB" id="A0A6N4VDG7"/>
<proteinExistence type="predicted"/>
<dbReference type="NCBIfam" id="TIGR03086">
    <property type="entry name" value="TIGR03086 family metal-binding protein"/>
    <property type="match status" value="1"/>
</dbReference>
<gene>
    <name evidence="3" type="ORF">MPOR_35250</name>
</gene>
<evidence type="ECO:0000256" key="1">
    <source>
        <dbReference type="SAM" id="MobiDB-lite"/>
    </source>
</evidence>
<evidence type="ECO:0000259" key="2">
    <source>
        <dbReference type="Pfam" id="PF11716"/>
    </source>
</evidence>
<name>A0A6N4VDG7_9MYCO</name>
<reference evidence="3 4" key="1">
    <citation type="journal article" date="2019" name="Emerg. Microbes Infect.">
        <title>Comprehensive subspecies identification of 175 nontuberculous mycobacteria species based on 7547 genomic profiles.</title>
        <authorList>
            <person name="Matsumoto Y."/>
            <person name="Kinjo T."/>
            <person name="Motooka D."/>
            <person name="Nabeya D."/>
            <person name="Jung N."/>
            <person name="Uechi K."/>
            <person name="Horii T."/>
            <person name="Iida T."/>
            <person name="Fujita J."/>
            <person name="Nakamura S."/>
        </authorList>
    </citation>
    <scope>NUCLEOTIDE SEQUENCE [LARGE SCALE GENOMIC DNA]</scope>
    <source>
        <strain evidence="3 4">JCM 12603</strain>
    </source>
</reference>
<dbReference type="InterPro" id="IPR024344">
    <property type="entry name" value="MDMPI_metal-binding"/>
</dbReference>
<sequence length="229" mass="24299">MTGLSRHNTAMNTATSPADHNLTDPRPILDRVLAVGAFVIAGVRPEQLTNPTPCTGMDVRALLAHLIGALDRIATLGNGGDPLSVTEAPVDDDRWSHAWLRAGRRAAAAWSDDAVLGQPMALPWIEGSGAEVLASYFSEVTVHTWDLATATGQRPDWDDAVVAAALEGARRILPAENRRALYEQISAARGFDEVAVPFAEAVPIAGDAPAIDRLVAWCGRDPGRGSRAI</sequence>